<name>N0BC84_9EURY</name>
<dbReference type="Proteomes" id="UP000013307">
    <property type="component" value="Chromosome"/>
</dbReference>
<dbReference type="InterPro" id="IPR009078">
    <property type="entry name" value="Ferritin-like_SF"/>
</dbReference>
<feature type="domain" description="Rubrerythrin diiron-binding" evidence="1">
    <location>
        <begin position="5"/>
        <end position="57"/>
    </location>
</feature>
<evidence type="ECO:0000313" key="3">
    <source>
        <dbReference type="Proteomes" id="UP000013307"/>
    </source>
</evidence>
<reference evidence="2 3" key="1">
    <citation type="journal article" date="2013" name="Genome Announc.">
        <title>Complete Genome Sequence of the Thermophilic and Facultatively Chemolithoautotrophic Sulfate Reducer Archaeoglobus sulfaticallidus Strain PM70-1T.</title>
        <authorList>
            <person name="Stokke R."/>
            <person name="Hocking W.P."/>
            <person name="Steinsbu B.O."/>
            <person name="Steen I.H."/>
        </authorList>
    </citation>
    <scope>NUCLEOTIDE SEQUENCE [LARGE SCALE GENOMIC DNA]</scope>
    <source>
        <strain evidence="2">PM70-1</strain>
    </source>
</reference>
<proteinExistence type="predicted"/>
<dbReference type="HOGENOM" id="CLU_2893022_0_0_2"/>
<dbReference type="RefSeq" id="WP_015590827.1">
    <property type="nucleotide sequence ID" value="NC_021169.1"/>
</dbReference>
<dbReference type="EMBL" id="CP005290">
    <property type="protein sequence ID" value="AGK61229.1"/>
    <property type="molecule type" value="Genomic_DNA"/>
</dbReference>
<dbReference type="KEGG" id="ast:Asulf_01233"/>
<sequence>MEVLEILDKALELEKEAIEEYLKMKKDADPETAELLDFLISQEREHIRMLNERKKAIRLLRR</sequence>
<dbReference type="OrthoDB" id="51474at2157"/>
<dbReference type="InterPro" id="IPR003251">
    <property type="entry name" value="Rr_diiron-bd_dom"/>
</dbReference>
<dbReference type="GeneID" id="15392874"/>
<dbReference type="InterPro" id="IPR012347">
    <property type="entry name" value="Ferritin-like"/>
</dbReference>
<dbReference type="Pfam" id="PF02915">
    <property type="entry name" value="Rubrerythrin"/>
    <property type="match status" value="1"/>
</dbReference>
<dbReference type="GO" id="GO:0046872">
    <property type="term" value="F:metal ion binding"/>
    <property type="evidence" value="ECO:0007669"/>
    <property type="project" value="InterPro"/>
</dbReference>
<evidence type="ECO:0000313" key="2">
    <source>
        <dbReference type="EMBL" id="AGK61229.1"/>
    </source>
</evidence>
<protein>
    <recommendedName>
        <fullName evidence="1">Rubrerythrin diiron-binding domain-containing protein</fullName>
    </recommendedName>
</protein>
<dbReference type="GO" id="GO:0016491">
    <property type="term" value="F:oxidoreductase activity"/>
    <property type="evidence" value="ECO:0007669"/>
    <property type="project" value="InterPro"/>
</dbReference>
<dbReference type="AlphaFoldDB" id="N0BC84"/>
<keyword evidence="3" id="KW-1185">Reference proteome</keyword>
<organism evidence="2 3">
    <name type="scientific">Archaeoglobus sulfaticallidus PM70-1</name>
    <dbReference type="NCBI Taxonomy" id="387631"/>
    <lineage>
        <taxon>Archaea</taxon>
        <taxon>Methanobacteriati</taxon>
        <taxon>Methanobacteriota</taxon>
        <taxon>Archaeoglobi</taxon>
        <taxon>Archaeoglobales</taxon>
        <taxon>Archaeoglobaceae</taxon>
        <taxon>Archaeoglobus</taxon>
    </lineage>
</organism>
<gene>
    <name evidence="2" type="ORF">Asulf_01233</name>
</gene>
<dbReference type="SUPFAM" id="SSF47240">
    <property type="entry name" value="Ferritin-like"/>
    <property type="match status" value="1"/>
</dbReference>
<evidence type="ECO:0000259" key="1">
    <source>
        <dbReference type="Pfam" id="PF02915"/>
    </source>
</evidence>
<dbReference type="Gene3D" id="1.20.1260.10">
    <property type="match status" value="1"/>
</dbReference>
<accession>N0BC84</accession>
<dbReference type="eggNOG" id="arCOG10398">
    <property type="taxonomic scope" value="Archaea"/>
</dbReference>